<dbReference type="PATRIC" id="fig|270351.10.peg.6632"/>
<dbReference type="AlphaFoldDB" id="A0A0C6FR35"/>
<keyword evidence="1" id="KW-0175">Coiled coil</keyword>
<evidence type="ECO:0000313" key="3">
    <source>
        <dbReference type="Proteomes" id="UP000061432"/>
    </source>
</evidence>
<geneLocation type="plasmid" evidence="3">
    <name>pMaq22A_1p DNA</name>
</geneLocation>
<dbReference type="EMBL" id="AP014705">
    <property type="protein sequence ID" value="BAQ49552.1"/>
    <property type="molecule type" value="Genomic_DNA"/>
</dbReference>
<reference evidence="2 3" key="1">
    <citation type="journal article" date="2015" name="Genome Announc.">
        <title>Complete Genome Sequence of Methylobacterium aquaticum Strain 22A, Isolated from Racomitrium japonicum Moss.</title>
        <authorList>
            <person name="Tani A."/>
            <person name="Ogura Y."/>
            <person name="Hayashi T."/>
            <person name="Kimbara K."/>
        </authorList>
    </citation>
    <scope>NUCLEOTIDE SEQUENCE [LARGE SCALE GENOMIC DNA]</scope>
    <source>
        <strain evidence="2 3">MA-22A</strain>
        <plasmid evidence="3">Plasmid pMaq22A_1p DNA</plasmid>
    </source>
</reference>
<dbReference type="KEGG" id="maqu:Maq22A_1p36785"/>
<proteinExistence type="predicted"/>
<protein>
    <recommendedName>
        <fullName evidence="4">Large ATP-binding protein</fullName>
    </recommendedName>
</protein>
<dbReference type="SUPFAM" id="SSF52540">
    <property type="entry name" value="P-loop containing nucleoside triphosphate hydrolases"/>
    <property type="match status" value="1"/>
</dbReference>
<accession>A0A0C6FR35</accession>
<evidence type="ECO:0008006" key="4">
    <source>
        <dbReference type="Google" id="ProtNLM"/>
    </source>
</evidence>
<evidence type="ECO:0000313" key="2">
    <source>
        <dbReference type="EMBL" id="BAQ49552.1"/>
    </source>
</evidence>
<keyword evidence="2" id="KW-0614">Plasmid</keyword>
<feature type="coiled-coil region" evidence="1">
    <location>
        <begin position="302"/>
        <end position="336"/>
    </location>
</feature>
<organism evidence="2 3">
    <name type="scientific">Methylobacterium aquaticum</name>
    <dbReference type="NCBI Taxonomy" id="270351"/>
    <lineage>
        <taxon>Bacteria</taxon>
        <taxon>Pseudomonadati</taxon>
        <taxon>Pseudomonadota</taxon>
        <taxon>Alphaproteobacteria</taxon>
        <taxon>Hyphomicrobiales</taxon>
        <taxon>Methylobacteriaceae</taxon>
        <taxon>Methylobacterium</taxon>
    </lineage>
</organism>
<gene>
    <name evidence="2" type="ORF">Maq22A_1p36785</name>
</gene>
<reference evidence="3" key="2">
    <citation type="submission" date="2015-01" db="EMBL/GenBank/DDBJ databases">
        <title>Complete genome sequence of Methylobacterium aquaticum strain 22A.</title>
        <authorList>
            <person name="Tani A."/>
            <person name="Ogura Y."/>
            <person name="Hayashi T."/>
        </authorList>
    </citation>
    <scope>NUCLEOTIDE SEQUENCE [LARGE SCALE GENOMIC DNA]</scope>
    <source>
        <strain evidence="3">MA-22A</strain>
        <plasmid evidence="3">Plasmid pMaq22A_1p DNA</plasmid>
    </source>
</reference>
<name>A0A0C6FR35_9HYPH</name>
<dbReference type="Proteomes" id="UP000061432">
    <property type="component" value="Plasmid pMaq22A_1p"/>
</dbReference>
<sequence>MSGDGAQDGPDALLAAIAEKCGRSVEDTRSVLTRHGIGITRSLAVPKRLCLRSLSFFGEKKGGKAAGTIAFDWPEIGPGIWGITSGRNLRGKSTVLGIIRWCLTGKRSGIPAEMAEWFAAVRLTFTLDNELYEVEIANAVAVRGTLWRGVDDARRAQATFGSEDGFKAAMSDLFMMQLGLSPLVTHTVRPTGESLDQPHDWAFFAGAMSIEPNPDYLFGTVAMSALPTRMMQMFLGIPWTSTNADLVAAKGRLRNQATQNRAVAKGLADRRKDRIEALGKAVAAAEVELRTLHTPAADRAALAVAHQVYADLEARRRAAEAKLVAVEADVAAASEAAAHAGRLLQDFTDDRAAGMVFRALEPVCCPRCDEVFAEDRRAATRDEHACVVCRTAEAPEQDPSEAEERLRAAADLAAGELSYQRTRLRLAREALGSADTASKDAEKVCARIEARLAAPSRRTELEAELIGNKARLEELDAEGEVSSGQDDDGSVIEAALAVVEDAFKPLQESVLKEVSDLILEYAVLFGVENLEETKLSGNTTLRLVKAGVRTSFGSQTAGERARLKIAATLAIITVAERRGVGRHPGLLLIDSPGANEMVAQDYDKLVAGLAGLPAEFRHLQVFVAAVESPTIREHIPEKHRKRAVGDDYLW</sequence>
<dbReference type="InterPro" id="IPR027417">
    <property type="entry name" value="P-loop_NTPase"/>
</dbReference>
<evidence type="ECO:0000256" key="1">
    <source>
        <dbReference type="SAM" id="Coils"/>
    </source>
</evidence>